<evidence type="ECO:0000256" key="7">
    <source>
        <dbReference type="ARBA" id="ARBA00023136"/>
    </source>
</evidence>
<keyword evidence="6 9" id="KW-1133">Transmembrane helix</keyword>
<dbReference type="GO" id="GO:0005886">
    <property type="term" value="C:plasma membrane"/>
    <property type="evidence" value="ECO:0007669"/>
    <property type="project" value="UniProtKB-SubCell"/>
</dbReference>
<comment type="similarity">
    <text evidence="2 8">Belongs to the BioY family.</text>
</comment>
<dbReference type="Proteomes" id="UP000248975">
    <property type="component" value="Unassembled WGS sequence"/>
</dbReference>
<dbReference type="AlphaFoldDB" id="A0A2W5UAW5"/>
<evidence type="ECO:0000256" key="2">
    <source>
        <dbReference type="ARBA" id="ARBA00010692"/>
    </source>
</evidence>
<evidence type="ECO:0000256" key="3">
    <source>
        <dbReference type="ARBA" id="ARBA00022448"/>
    </source>
</evidence>
<evidence type="ECO:0000313" key="10">
    <source>
        <dbReference type="EMBL" id="PZR00524.1"/>
    </source>
</evidence>
<evidence type="ECO:0000256" key="8">
    <source>
        <dbReference type="PIRNR" id="PIRNR016661"/>
    </source>
</evidence>
<dbReference type="PANTHER" id="PTHR34295:SF4">
    <property type="entry name" value="BIOTIN TRANSPORTER BIOY-RELATED"/>
    <property type="match status" value="1"/>
</dbReference>
<dbReference type="PIRSF" id="PIRSF016661">
    <property type="entry name" value="BioY"/>
    <property type="match status" value="1"/>
</dbReference>
<proteinExistence type="inferred from homology"/>
<keyword evidence="5 9" id="KW-0812">Transmembrane</keyword>
<protein>
    <recommendedName>
        <fullName evidence="8">Biotin transporter</fullName>
    </recommendedName>
</protein>
<dbReference type="Pfam" id="PF02632">
    <property type="entry name" value="BioY"/>
    <property type="match status" value="1"/>
</dbReference>
<comment type="subcellular location">
    <subcellularLocation>
        <location evidence="1 8">Cell membrane</location>
        <topology evidence="1 8">Multi-pass membrane protein</topology>
    </subcellularLocation>
</comment>
<feature type="transmembrane region" description="Helical" evidence="9">
    <location>
        <begin position="140"/>
        <end position="164"/>
    </location>
</feature>
<feature type="transmembrane region" description="Helical" evidence="9">
    <location>
        <begin position="38"/>
        <end position="64"/>
    </location>
</feature>
<comment type="caution">
    <text evidence="10">The sequence shown here is derived from an EMBL/GenBank/DDBJ whole genome shotgun (WGS) entry which is preliminary data.</text>
</comment>
<evidence type="ECO:0000256" key="4">
    <source>
        <dbReference type="ARBA" id="ARBA00022475"/>
    </source>
</evidence>
<dbReference type="InterPro" id="IPR003784">
    <property type="entry name" value="BioY"/>
</dbReference>
<organism evidence="10 11">
    <name type="scientific">Cereibacter sphaeroides</name>
    <name type="common">Rhodobacter sphaeroides</name>
    <dbReference type="NCBI Taxonomy" id="1063"/>
    <lineage>
        <taxon>Bacteria</taxon>
        <taxon>Pseudomonadati</taxon>
        <taxon>Pseudomonadota</taxon>
        <taxon>Alphaproteobacteria</taxon>
        <taxon>Rhodobacterales</taxon>
        <taxon>Paracoccaceae</taxon>
        <taxon>Cereibacter</taxon>
    </lineage>
</organism>
<feature type="transmembrane region" description="Helical" evidence="9">
    <location>
        <begin position="76"/>
        <end position="101"/>
    </location>
</feature>
<sequence length="180" mass="18068">MERNLAYVALFAALIAILTIVPAVTLPSGVPVTAQTLGVMLAGAVLGSRLGFAAVALYVVLGLIGLPIFSGGTGGFGVLAGPTGGFLIGFPFAAFVTGFIVERWRVQIGLSAFVAAVIGGIAVLYAFGIPGMALALGKPLAVAAGFATPFIPGDLLKAALAALITQGMAKARPQAMLSRR</sequence>
<keyword evidence="7 8" id="KW-0472">Membrane</keyword>
<dbReference type="GO" id="GO:0015225">
    <property type="term" value="F:biotin transmembrane transporter activity"/>
    <property type="evidence" value="ECO:0007669"/>
    <property type="project" value="UniProtKB-UniRule"/>
</dbReference>
<feature type="transmembrane region" description="Helical" evidence="9">
    <location>
        <begin position="6"/>
        <end position="26"/>
    </location>
</feature>
<gene>
    <name evidence="10" type="ORF">DI533_08190</name>
</gene>
<name>A0A2W5UAW5_CERSP</name>
<dbReference type="Gene3D" id="1.10.1760.20">
    <property type="match status" value="1"/>
</dbReference>
<accession>A0A2W5UAW5</accession>
<reference evidence="10 11" key="1">
    <citation type="submission" date="2017-08" db="EMBL/GenBank/DDBJ databases">
        <title>Infants hospitalized years apart are colonized by the same room-sourced microbial strains.</title>
        <authorList>
            <person name="Brooks B."/>
            <person name="Olm M.R."/>
            <person name="Firek B.A."/>
            <person name="Baker R."/>
            <person name="Thomas B.C."/>
            <person name="Morowitz M.J."/>
            <person name="Banfield J.F."/>
        </authorList>
    </citation>
    <scope>NUCLEOTIDE SEQUENCE [LARGE SCALE GENOMIC DNA]</scope>
    <source>
        <strain evidence="10">S2_003_000_R2_11</strain>
    </source>
</reference>
<evidence type="ECO:0000256" key="1">
    <source>
        <dbReference type="ARBA" id="ARBA00004651"/>
    </source>
</evidence>
<keyword evidence="4 8" id="KW-1003">Cell membrane</keyword>
<keyword evidence="3 8" id="KW-0813">Transport</keyword>
<evidence type="ECO:0000313" key="11">
    <source>
        <dbReference type="Proteomes" id="UP000248975"/>
    </source>
</evidence>
<evidence type="ECO:0000256" key="6">
    <source>
        <dbReference type="ARBA" id="ARBA00022989"/>
    </source>
</evidence>
<feature type="transmembrane region" description="Helical" evidence="9">
    <location>
        <begin position="108"/>
        <end position="128"/>
    </location>
</feature>
<evidence type="ECO:0000256" key="5">
    <source>
        <dbReference type="ARBA" id="ARBA00022692"/>
    </source>
</evidence>
<dbReference type="PANTHER" id="PTHR34295">
    <property type="entry name" value="BIOTIN TRANSPORTER BIOY"/>
    <property type="match status" value="1"/>
</dbReference>
<evidence type="ECO:0000256" key="9">
    <source>
        <dbReference type="SAM" id="Phobius"/>
    </source>
</evidence>
<dbReference type="EMBL" id="QFQS01000001">
    <property type="protein sequence ID" value="PZR00524.1"/>
    <property type="molecule type" value="Genomic_DNA"/>
</dbReference>